<protein>
    <submittedName>
        <fullName evidence="4">Uncharacterized protein</fullName>
    </submittedName>
</protein>
<dbReference type="AlphaFoldDB" id="A0A1E7FIL7"/>
<feature type="chain" id="PRO_5009193117" evidence="3">
    <location>
        <begin position="26"/>
        <end position="304"/>
    </location>
</feature>
<keyword evidence="2" id="KW-1133">Transmembrane helix</keyword>
<name>A0A1E7FIL7_9STRA</name>
<evidence type="ECO:0000256" key="1">
    <source>
        <dbReference type="SAM" id="MobiDB-lite"/>
    </source>
</evidence>
<dbReference type="Proteomes" id="UP000095751">
    <property type="component" value="Unassembled WGS sequence"/>
</dbReference>
<keyword evidence="2" id="KW-0812">Transmembrane</keyword>
<evidence type="ECO:0000256" key="3">
    <source>
        <dbReference type="SAM" id="SignalP"/>
    </source>
</evidence>
<evidence type="ECO:0000256" key="2">
    <source>
        <dbReference type="SAM" id="Phobius"/>
    </source>
</evidence>
<accession>A0A1E7FIL7</accession>
<feature type="region of interest" description="Disordered" evidence="1">
    <location>
        <begin position="285"/>
        <end position="304"/>
    </location>
</feature>
<evidence type="ECO:0000313" key="4">
    <source>
        <dbReference type="EMBL" id="OEU18008.1"/>
    </source>
</evidence>
<gene>
    <name evidence="4" type="ORF">FRACYDRAFT_238439</name>
</gene>
<keyword evidence="3" id="KW-0732">Signal</keyword>
<dbReference type="InParanoid" id="A0A1E7FIL7"/>
<dbReference type="KEGG" id="fcy:FRACYDRAFT_238439"/>
<reference evidence="4 5" key="1">
    <citation type="submission" date="2016-09" db="EMBL/GenBank/DDBJ databases">
        <title>Extensive genetic diversity and differential bi-allelic expression allows diatom success in the polar Southern Ocean.</title>
        <authorList>
            <consortium name="DOE Joint Genome Institute"/>
            <person name="Mock T."/>
            <person name="Otillar R.P."/>
            <person name="Strauss J."/>
            <person name="Dupont C."/>
            <person name="Frickenhaus S."/>
            <person name="Maumus F."/>
            <person name="Mcmullan M."/>
            <person name="Sanges R."/>
            <person name="Schmutz J."/>
            <person name="Toseland A."/>
            <person name="Valas R."/>
            <person name="Veluchamy A."/>
            <person name="Ward B.J."/>
            <person name="Allen A."/>
            <person name="Barry K."/>
            <person name="Falciatore A."/>
            <person name="Ferrante M."/>
            <person name="Fortunato A.E."/>
            <person name="Gloeckner G."/>
            <person name="Gruber A."/>
            <person name="Hipkin R."/>
            <person name="Janech M."/>
            <person name="Kroth P."/>
            <person name="Leese F."/>
            <person name="Lindquist E."/>
            <person name="Lyon B.R."/>
            <person name="Martin J."/>
            <person name="Mayer C."/>
            <person name="Parker M."/>
            <person name="Quesneville H."/>
            <person name="Raymond J."/>
            <person name="Uhlig C."/>
            <person name="Valentin K.U."/>
            <person name="Worden A.Z."/>
            <person name="Armbrust E.V."/>
            <person name="Bowler C."/>
            <person name="Green B."/>
            <person name="Moulton V."/>
            <person name="Van Oosterhout C."/>
            <person name="Grigoriev I."/>
        </authorList>
    </citation>
    <scope>NUCLEOTIDE SEQUENCE [LARGE SCALE GENOMIC DNA]</scope>
    <source>
        <strain evidence="4 5">CCMP1102</strain>
    </source>
</reference>
<dbReference type="EMBL" id="KV784357">
    <property type="protein sequence ID" value="OEU18008.1"/>
    <property type="molecule type" value="Genomic_DNA"/>
</dbReference>
<keyword evidence="2" id="KW-0472">Membrane</keyword>
<feature type="signal peptide" evidence="3">
    <location>
        <begin position="1"/>
        <end position="25"/>
    </location>
</feature>
<keyword evidence="5" id="KW-1185">Reference proteome</keyword>
<feature type="transmembrane region" description="Helical" evidence="2">
    <location>
        <begin position="162"/>
        <end position="181"/>
    </location>
</feature>
<organism evidence="4 5">
    <name type="scientific">Fragilariopsis cylindrus CCMP1102</name>
    <dbReference type="NCBI Taxonomy" id="635003"/>
    <lineage>
        <taxon>Eukaryota</taxon>
        <taxon>Sar</taxon>
        <taxon>Stramenopiles</taxon>
        <taxon>Ochrophyta</taxon>
        <taxon>Bacillariophyta</taxon>
        <taxon>Bacillariophyceae</taxon>
        <taxon>Bacillariophycidae</taxon>
        <taxon>Bacillariales</taxon>
        <taxon>Bacillariaceae</taxon>
        <taxon>Fragilariopsis</taxon>
    </lineage>
</organism>
<sequence>MKGVPCDYSVLYLVCLFVSLCGHNALRSELITTWPAANWVFNEASKGSVYDGMLENFDAGKCGGLVGGKGDLLASTPLMNKFCVRNLVDTNTILLEKPVAFPACKDIVAGISYWIYEAERKGIVFESYQDASQPPQVCQVSIYDNDADGVQDDLRRLTIANFALPLLTVVLCCLIATILQLRHKAIVHHRRSHYKKDSTSKTNTLRDNEDITILPTSFDNTFSNNNQQDQHDGDQLFVVQPVLSPVLVEDIVTPYNSDTILKTFQDIQNYQKNLVELLVTQQQQQQQQQQHQQQHPQQRQRQQK</sequence>
<proteinExistence type="predicted"/>
<evidence type="ECO:0000313" key="5">
    <source>
        <dbReference type="Proteomes" id="UP000095751"/>
    </source>
</evidence>